<dbReference type="GeneID" id="14552282"/>
<sequence>MAVVDASVVIKWYTKEEYSDDANRLKRAYSEGLVDLKAPCILPFEVINGLKYTYNLGEEELVIISKILDDFQITYYSFFDTEEIITFSMKYGITIYDSAYITLGKTLGEEVYTADEKLLRKVRSLQWAKHIKDFKI</sequence>
<dbReference type="Pfam" id="PF01850">
    <property type="entry name" value="PIN"/>
    <property type="match status" value="1"/>
</dbReference>
<evidence type="ECO:0000259" key="2">
    <source>
        <dbReference type="Pfam" id="PF01850"/>
    </source>
</evidence>
<dbReference type="EMBL" id="CP013695">
    <property type="protein sequence ID" value="ALU30781.1"/>
    <property type="molecule type" value="Genomic_DNA"/>
</dbReference>
<dbReference type="Proteomes" id="UP000065473">
    <property type="component" value="Chromosome"/>
</dbReference>
<dbReference type="InterPro" id="IPR029060">
    <property type="entry name" value="PIN-like_dom_sf"/>
</dbReference>
<evidence type="ECO:0000313" key="4">
    <source>
        <dbReference type="EMBL" id="ALU30781.1"/>
    </source>
</evidence>
<evidence type="ECO:0000313" key="6">
    <source>
        <dbReference type="Proteomes" id="UP000065473"/>
    </source>
</evidence>
<reference evidence="5 6" key="1">
    <citation type="submission" date="2015-12" db="EMBL/GenBank/DDBJ databases">
        <title>A stable core within a dynamic pangenome in Sulfolobus acidocaldarius.</title>
        <authorList>
            <person name="Anderson R."/>
            <person name="Kouris A."/>
            <person name="Seward C."/>
            <person name="Campbell K."/>
            <person name="Whitaker R."/>
        </authorList>
    </citation>
    <scope>NUCLEOTIDE SEQUENCE [LARGE SCALE GENOMIC DNA]</scope>
    <source>
        <strain evidence="3 6">GG12-C01-09</strain>
        <strain evidence="4 5">NG05B_CO5_07</strain>
    </source>
</reference>
<organism evidence="3 6">
    <name type="scientific">Sulfolobus acidocaldarius</name>
    <dbReference type="NCBI Taxonomy" id="2285"/>
    <lineage>
        <taxon>Archaea</taxon>
        <taxon>Thermoproteota</taxon>
        <taxon>Thermoprotei</taxon>
        <taxon>Sulfolobales</taxon>
        <taxon>Sulfolobaceae</taxon>
        <taxon>Sulfolobus</taxon>
    </lineage>
</organism>
<proteinExistence type="predicted"/>
<accession>A0A0U3FIJ1</accession>
<dbReference type="STRING" id="1435377.SUSAZ_08520"/>
<dbReference type="OrthoDB" id="269293at2157"/>
<dbReference type="AlphaFoldDB" id="A0A0U3FIJ1"/>
<dbReference type="OMA" id="VILKWIF"/>
<dbReference type="Proteomes" id="UP000060043">
    <property type="component" value="Chromosome"/>
</dbReference>
<dbReference type="RefSeq" id="WP_011278598.1">
    <property type="nucleotide sequence ID" value="NZ_BHWZ01000004.1"/>
</dbReference>
<dbReference type="InterPro" id="IPR002716">
    <property type="entry name" value="PIN_dom"/>
</dbReference>
<feature type="domain" description="PIN" evidence="2">
    <location>
        <begin position="3"/>
        <end position="120"/>
    </location>
</feature>
<evidence type="ECO:0000313" key="5">
    <source>
        <dbReference type="Proteomes" id="UP000060043"/>
    </source>
</evidence>
<gene>
    <name evidence="3" type="ORF">ATY89_09185</name>
    <name evidence="4" type="ORF">ATZ20_00595</name>
</gene>
<name>A0A0U3FIJ1_9CREN</name>
<evidence type="ECO:0000313" key="3">
    <source>
        <dbReference type="EMBL" id="ALU30091.1"/>
    </source>
</evidence>
<keyword evidence="1" id="KW-0460">Magnesium</keyword>
<dbReference type="PaxDb" id="1435377-SUSAZ_08520"/>
<dbReference type="InterPro" id="IPR044153">
    <property type="entry name" value="PIN_Pae0151-like"/>
</dbReference>
<dbReference type="SUPFAM" id="SSF88723">
    <property type="entry name" value="PIN domain-like"/>
    <property type="match status" value="1"/>
</dbReference>
<dbReference type="PANTHER" id="PTHR35901">
    <property type="entry name" value="RIBONUCLEASE VAPC3"/>
    <property type="match status" value="1"/>
</dbReference>
<dbReference type="PANTHER" id="PTHR35901:SF1">
    <property type="entry name" value="EXONUCLEASE VAPC9"/>
    <property type="match status" value="1"/>
</dbReference>
<dbReference type="Gene3D" id="3.40.50.1010">
    <property type="entry name" value="5'-nuclease"/>
    <property type="match status" value="1"/>
</dbReference>
<protein>
    <submittedName>
        <fullName evidence="3">Twitching motility protein PilT</fullName>
    </submittedName>
</protein>
<dbReference type="EMBL" id="CP013694">
    <property type="protein sequence ID" value="ALU30091.1"/>
    <property type="molecule type" value="Genomic_DNA"/>
</dbReference>
<evidence type="ECO:0000256" key="1">
    <source>
        <dbReference type="ARBA" id="ARBA00022842"/>
    </source>
</evidence>
<dbReference type="InterPro" id="IPR051619">
    <property type="entry name" value="TypeII_TA_RNase_PINc/VapC"/>
</dbReference>
<dbReference type="CDD" id="cd09873">
    <property type="entry name" value="PIN_Pae0151-like"/>
    <property type="match status" value="1"/>
</dbReference>